<dbReference type="RefSeq" id="WP_223178464.1">
    <property type="nucleotide sequence ID" value="NZ_JACIEU010000040.1"/>
</dbReference>
<reference evidence="1 2" key="1">
    <citation type="submission" date="2020-08" db="EMBL/GenBank/DDBJ databases">
        <title>Genomic Encyclopedia of Type Strains, Phase IV (KMG-IV): sequencing the most valuable type-strain genomes for metagenomic binning, comparative biology and taxonomic classification.</title>
        <authorList>
            <person name="Goeker M."/>
        </authorList>
    </citation>
    <scope>NUCLEOTIDE SEQUENCE [LARGE SCALE GENOMIC DNA]</scope>
    <source>
        <strain evidence="1 2">DSM 19371</strain>
    </source>
</reference>
<sequence>MTKLDFVRFSSGPDPEDAVAGDVVEGLIEGQDASPHFVVIFPFSAV</sequence>
<dbReference type="AlphaFoldDB" id="A0A7W6PY41"/>
<evidence type="ECO:0000313" key="2">
    <source>
        <dbReference type="Proteomes" id="UP000590524"/>
    </source>
</evidence>
<proteinExistence type="predicted"/>
<organism evidence="1 2">
    <name type="scientific">Sphingobium scionense</name>
    <dbReference type="NCBI Taxonomy" id="1404341"/>
    <lineage>
        <taxon>Bacteria</taxon>
        <taxon>Pseudomonadati</taxon>
        <taxon>Pseudomonadota</taxon>
        <taxon>Alphaproteobacteria</taxon>
        <taxon>Sphingomonadales</taxon>
        <taxon>Sphingomonadaceae</taxon>
        <taxon>Sphingobium</taxon>
    </lineage>
</organism>
<gene>
    <name evidence="1" type="ORF">GGQ90_005387</name>
</gene>
<accession>A0A7W6PY41</accession>
<protein>
    <submittedName>
        <fullName evidence="1">Uncharacterized protein</fullName>
    </submittedName>
</protein>
<name>A0A7W6PY41_9SPHN</name>
<comment type="caution">
    <text evidence="1">The sequence shown here is derived from an EMBL/GenBank/DDBJ whole genome shotgun (WGS) entry which is preliminary data.</text>
</comment>
<keyword evidence="2" id="KW-1185">Reference proteome</keyword>
<dbReference type="Proteomes" id="UP000590524">
    <property type="component" value="Unassembled WGS sequence"/>
</dbReference>
<evidence type="ECO:0000313" key="1">
    <source>
        <dbReference type="EMBL" id="MBB4151573.1"/>
    </source>
</evidence>
<dbReference type="EMBL" id="JACIEU010000040">
    <property type="protein sequence ID" value="MBB4151573.1"/>
    <property type="molecule type" value="Genomic_DNA"/>
</dbReference>